<dbReference type="PATRIC" id="fig|1131935.3.peg.3444"/>
<feature type="transmembrane region" description="Helical" evidence="1">
    <location>
        <begin position="172"/>
        <end position="196"/>
    </location>
</feature>
<dbReference type="Proteomes" id="UP000003900">
    <property type="component" value="Unassembled WGS sequence"/>
</dbReference>
<organism evidence="2 3">
    <name type="scientific">Paenibacillus dendritiformis C454</name>
    <dbReference type="NCBI Taxonomy" id="1131935"/>
    <lineage>
        <taxon>Bacteria</taxon>
        <taxon>Bacillati</taxon>
        <taxon>Bacillota</taxon>
        <taxon>Bacilli</taxon>
        <taxon>Bacillales</taxon>
        <taxon>Paenibacillaceae</taxon>
        <taxon>Paenibacillus</taxon>
    </lineage>
</organism>
<gene>
    <name evidence="2" type="ORF">PDENDC454_16533</name>
</gene>
<comment type="caution">
    <text evidence="2">The sequence shown here is derived from an EMBL/GenBank/DDBJ whole genome shotgun (WGS) entry which is preliminary data.</text>
</comment>
<dbReference type="EMBL" id="AHKH01000045">
    <property type="protein sequence ID" value="EHQ61191.1"/>
    <property type="molecule type" value="Genomic_DNA"/>
</dbReference>
<reference evidence="2 3" key="1">
    <citation type="journal article" date="2012" name="J. Bacteriol.">
        <title>Genome Sequence of the Pattern-Forming Social Bacterium Paenibacillus dendritiformis C454 Chiral Morphotype.</title>
        <authorList>
            <person name="Sirota-Madi A."/>
            <person name="Olender T."/>
            <person name="Helman Y."/>
            <person name="Brainis I."/>
            <person name="Finkelshtein A."/>
            <person name="Roth D."/>
            <person name="Hagai E."/>
            <person name="Leshkowitz D."/>
            <person name="Brodsky L."/>
            <person name="Galatenko V."/>
            <person name="Nikolaev V."/>
            <person name="Gutnick D.L."/>
            <person name="Lancet D."/>
            <person name="Ben-Jacob E."/>
        </authorList>
    </citation>
    <scope>NUCLEOTIDE SEQUENCE [LARGE SCALE GENOMIC DNA]</scope>
    <source>
        <strain evidence="2 3">C454</strain>
    </source>
</reference>
<feature type="transmembrane region" description="Helical" evidence="1">
    <location>
        <begin position="258"/>
        <end position="279"/>
    </location>
</feature>
<name>H3SID3_9BACL</name>
<evidence type="ECO:0000313" key="2">
    <source>
        <dbReference type="EMBL" id="EHQ61191.1"/>
    </source>
</evidence>
<dbReference type="RefSeq" id="WP_006677796.1">
    <property type="nucleotide sequence ID" value="NZ_AHKH01000045.1"/>
</dbReference>
<keyword evidence="3" id="KW-1185">Reference proteome</keyword>
<dbReference type="AlphaFoldDB" id="H3SID3"/>
<proteinExistence type="predicted"/>
<evidence type="ECO:0000313" key="3">
    <source>
        <dbReference type="Proteomes" id="UP000003900"/>
    </source>
</evidence>
<protein>
    <submittedName>
        <fullName evidence="2">Uncharacterized protein</fullName>
    </submittedName>
</protein>
<dbReference type="STRING" id="1131935.PDENDC454_16533"/>
<sequence length="288" mass="33432">MIFWFSSYFDYINMLNNGYINNKSITFKIEEINHPFKTNEGNYILLQYNEASPQLKYVWINGKVKFPPIKQIDDYIDDENIAIIGEHVDPKIIPNDYKLIGYFNAPNSYQLQSDIWLIPQYIDIDVANGTRFVFMTPSLDVMTVFNKMINMNNIEIINSESNGSYSLKSNQVIATIQFVTIFLLSIMLLITATIWLNKESHFLSILYISGFSFGAICIIVLKTKILPYVFLSSVLIAFSILINFILPLWDIAWMISSFYLIIFYITVITLLSLYVTYIYTVRKGGQKY</sequence>
<keyword evidence="1" id="KW-0812">Transmembrane</keyword>
<evidence type="ECO:0000256" key="1">
    <source>
        <dbReference type="SAM" id="Phobius"/>
    </source>
</evidence>
<feature type="transmembrane region" description="Helical" evidence="1">
    <location>
        <begin position="202"/>
        <end position="221"/>
    </location>
</feature>
<accession>H3SID3</accession>
<keyword evidence="1" id="KW-1133">Transmembrane helix</keyword>
<keyword evidence="1" id="KW-0472">Membrane</keyword>
<feature type="transmembrane region" description="Helical" evidence="1">
    <location>
        <begin position="228"/>
        <end position="246"/>
    </location>
</feature>